<comment type="caution">
    <text evidence="13">The sequence shown here is derived from an EMBL/GenBank/DDBJ whole genome shotgun (WGS) entry which is preliminary data.</text>
</comment>
<feature type="transmembrane region" description="Helical" evidence="8">
    <location>
        <begin position="398"/>
        <end position="418"/>
    </location>
</feature>
<keyword evidence="3" id="KW-1003">Cell membrane</keyword>
<feature type="region of interest" description="Disordered" evidence="7">
    <location>
        <begin position="763"/>
        <end position="805"/>
    </location>
</feature>
<dbReference type="EMBL" id="JAUYVI010000002">
    <property type="protein sequence ID" value="MDQ7246955.1"/>
    <property type="molecule type" value="Genomic_DNA"/>
</dbReference>
<evidence type="ECO:0000259" key="9">
    <source>
        <dbReference type="Pfam" id="PF00924"/>
    </source>
</evidence>
<feature type="compositionally biased region" description="Pro residues" evidence="7">
    <location>
        <begin position="335"/>
        <end position="355"/>
    </location>
</feature>
<name>A0ABU0YGW0_9PROT</name>
<dbReference type="Proteomes" id="UP001230156">
    <property type="component" value="Unassembled WGS sequence"/>
</dbReference>
<dbReference type="Pfam" id="PF21088">
    <property type="entry name" value="MS_channel_1st"/>
    <property type="match status" value="1"/>
</dbReference>
<organism evidence="13 14">
    <name type="scientific">Dongia sedimenti</name>
    <dbReference type="NCBI Taxonomy" id="3064282"/>
    <lineage>
        <taxon>Bacteria</taxon>
        <taxon>Pseudomonadati</taxon>
        <taxon>Pseudomonadota</taxon>
        <taxon>Alphaproteobacteria</taxon>
        <taxon>Rhodospirillales</taxon>
        <taxon>Dongiaceae</taxon>
        <taxon>Dongia</taxon>
    </lineage>
</organism>
<feature type="domain" description="Moderate conductance mechanosensitive channel YbiO-like transmembrane helix 1" evidence="12">
    <location>
        <begin position="404"/>
        <end position="481"/>
    </location>
</feature>
<feature type="transmembrane region" description="Helical" evidence="8">
    <location>
        <begin position="494"/>
        <end position="519"/>
    </location>
</feature>
<comment type="subcellular location">
    <subcellularLocation>
        <location evidence="1">Cell membrane</location>
        <topology evidence="1">Multi-pass membrane protein</topology>
    </subcellularLocation>
</comment>
<evidence type="ECO:0000259" key="11">
    <source>
        <dbReference type="Pfam" id="PF21088"/>
    </source>
</evidence>
<feature type="region of interest" description="Disordered" evidence="7">
    <location>
        <begin position="334"/>
        <end position="356"/>
    </location>
</feature>
<keyword evidence="14" id="KW-1185">Reference proteome</keyword>
<dbReference type="InterPro" id="IPR011066">
    <property type="entry name" value="MscS_channel_C_sf"/>
</dbReference>
<gene>
    <name evidence="13" type="ORF">Q8A70_04735</name>
</gene>
<evidence type="ECO:0000256" key="2">
    <source>
        <dbReference type="ARBA" id="ARBA00008017"/>
    </source>
</evidence>
<comment type="similarity">
    <text evidence="2">Belongs to the MscS (TC 1.A.23) family.</text>
</comment>
<evidence type="ECO:0000259" key="12">
    <source>
        <dbReference type="Pfam" id="PF25392"/>
    </source>
</evidence>
<dbReference type="Gene3D" id="3.30.70.100">
    <property type="match status" value="1"/>
</dbReference>
<dbReference type="PANTHER" id="PTHR30460">
    <property type="entry name" value="MODERATE CONDUCTANCE MECHANOSENSITIVE CHANNEL YBIO"/>
    <property type="match status" value="1"/>
</dbReference>
<proteinExistence type="inferred from homology"/>
<dbReference type="Pfam" id="PF25392">
    <property type="entry name" value="MS_channel_TM1"/>
    <property type="match status" value="1"/>
</dbReference>
<feature type="transmembrane region" description="Helical" evidence="8">
    <location>
        <begin position="566"/>
        <end position="588"/>
    </location>
</feature>
<dbReference type="InterPro" id="IPR049278">
    <property type="entry name" value="MS_channel_C"/>
</dbReference>
<feature type="transmembrane region" description="Helical" evidence="8">
    <location>
        <begin position="374"/>
        <end position="392"/>
    </location>
</feature>
<dbReference type="SUPFAM" id="SSF82689">
    <property type="entry name" value="Mechanosensitive channel protein MscS (YggB), C-terminal domain"/>
    <property type="match status" value="1"/>
</dbReference>
<evidence type="ECO:0000256" key="7">
    <source>
        <dbReference type="SAM" id="MobiDB-lite"/>
    </source>
</evidence>
<feature type="transmembrane region" description="Helical" evidence="8">
    <location>
        <begin position="186"/>
        <end position="214"/>
    </location>
</feature>
<feature type="transmembrane region" description="Helical" evidence="8">
    <location>
        <begin position="226"/>
        <end position="250"/>
    </location>
</feature>
<dbReference type="Gene3D" id="1.10.287.1260">
    <property type="match status" value="2"/>
</dbReference>
<feature type="compositionally biased region" description="Polar residues" evidence="7">
    <location>
        <begin position="773"/>
        <end position="783"/>
    </location>
</feature>
<feature type="transmembrane region" description="Helical" evidence="8">
    <location>
        <begin position="458"/>
        <end position="482"/>
    </location>
</feature>
<feature type="transmembrane region" description="Helical" evidence="8">
    <location>
        <begin position="143"/>
        <end position="165"/>
    </location>
</feature>
<dbReference type="RefSeq" id="WP_379954368.1">
    <property type="nucleotide sequence ID" value="NZ_JAUYVI010000002.1"/>
</dbReference>
<dbReference type="InterPro" id="IPR006685">
    <property type="entry name" value="MscS_channel_2nd"/>
</dbReference>
<dbReference type="InterPro" id="IPR057485">
    <property type="entry name" value="YbiO-like_TM1"/>
</dbReference>
<keyword evidence="6 8" id="KW-0472">Membrane</keyword>
<dbReference type="Pfam" id="PF00924">
    <property type="entry name" value="MS_channel_2nd"/>
    <property type="match status" value="1"/>
</dbReference>
<feature type="transmembrane region" description="Helical" evidence="8">
    <location>
        <begin position="301"/>
        <end position="319"/>
    </location>
</feature>
<dbReference type="InterPro" id="IPR011014">
    <property type="entry name" value="MscS_channel_TM-2"/>
</dbReference>
<evidence type="ECO:0000313" key="14">
    <source>
        <dbReference type="Proteomes" id="UP001230156"/>
    </source>
</evidence>
<evidence type="ECO:0000256" key="5">
    <source>
        <dbReference type="ARBA" id="ARBA00022989"/>
    </source>
</evidence>
<evidence type="ECO:0000256" key="4">
    <source>
        <dbReference type="ARBA" id="ARBA00022692"/>
    </source>
</evidence>
<dbReference type="SUPFAM" id="SSF50182">
    <property type="entry name" value="Sm-like ribonucleoproteins"/>
    <property type="match status" value="1"/>
</dbReference>
<evidence type="ECO:0000313" key="13">
    <source>
        <dbReference type="EMBL" id="MDQ7246955.1"/>
    </source>
</evidence>
<sequence length="805" mass="87421">MAASLSPNAPQFLRIIAVLLLVGLGWLLPASEARAQTIPGVTAPAASKPAADDVDALIKTLDDPKAREALKKQLQLLLDAQRGGKAKDAVIEEHGLGARLLASISSHVESVSNTLVNLVEAIADVPERAGEATRLLADPVRRAYWIDVVFDLFGVLATAFIAAWAARRLFAGVRARLARQTPTRWLVRLFFLPLVFLVEVLPTVAFALAATVAFPLFEPNEDARLITSAIITAQLATMLTAVVSSALLAVRAPGLRLFHMTDETAAYLQVWVRRLSVVAFYGYAITELATVIGVDAALREVVTRAWGLLLAAMAVIVVLQNRVAIAHKIAGGPLAEPPHPGPTDEPVATPLPDPEQPNGRAVRFRAFRRQLAKVWHILAIGYIVAGYLVWSFQIEGGFAFLFRATVLTAILFVVVRLADRFLRQAFDRSFALPDDIKRYLPGLETRTNRYLPVLKKTVLVGLYVVALFAVLQVWGLDMIGWLSNGSGRPMMAAIFKIVIILLLSAILSELVNMAIEHYLRETDPQGRRVYHSGRIRTLLPLLRNAFRVTLGVLVLMVVLSEIGLDIAPLLAAAGVVGLAVGFGAQTLVKDIITGVFILMEDTISIGDVVDLGGHAGVVEGMTIRTIRLRDGAGAVHTVPFGAVTIVQNLTKDFSYATFDIKVDYREDPDKVIEMIKQVGAEIEKDPSFRYGLLGATEIIGLDTFADNGYIIKARIKTRAMSQWDVMRAFNLRLKRAFDEAEMLFVGVMAAMPPRTAAKVIYEHAPPPGAEPQTPVSQPQSGEQAESPDTPAAPARPAGQTIVPPR</sequence>
<evidence type="ECO:0000256" key="1">
    <source>
        <dbReference type="ARBA" id="ARBA00004651"/>
    </source>
</evidence>
<dbReference type="InterPro" id="IPR010920">
    <property type="entry name" value="LSM_dom_sf"/>
</dbReference>
<evidence type="ECO:0000256" key="6">
    <source>
        <dbReference type="ARBA" id="ARBA00023136"/>
    </source>
</evidence>
<evidence type="ECO:0000256" key="3">
    <source>
        <dbReference type="ARBA" id="ARBA00022475"/>
    </source>
</evidence>
<feature type="domain" description="Mechanosensitive ion channel MscS" evidence="9">
    <location>
        <begin position="586"/>
        <end position="651"/>
    </location>
</feature>
<evidence type="ECO:0000256" key="8">
    <source>
        <dbReference type="SAM" id="Phobius"/>
    </source>
</evidence>
<feature type="domain" description="Mechanosensitive ion channel transmembrane helices 2/3" evidence="11">
    <location>
        <begin position="545"/>
        <end position="585"/>
    </location>
</feature>
<dbReference type="InterPro" id="IPR023408">
    <property type="entry name" value="MscS_beta-dom_sf"/>
</dbReference>
<dbReference type="PANTHER" id="PTHR30460:SF0">
    <property type="entry name" value="MODERATE CONDUCTANCE MECHANOSENSITIVE CHANNEL YBIO"/>
    <property type="match status" value="1"/>
</dbReference>
<feature type="transmembrane region" description="Helical" evidence="8">
    <location>
        <begin position="271"/>
        <end position="289"/>
    </location>
</feature>
<dbReference type="InterPro" id="IPR045276">
    <property type="entry name" value="YbiO_bact"/>
</dbReference>
<keyword evidence="5 8" id="KW-1133">Transmembrane helix</keyword>
<dbReference type="Pfam" id="PF21082">
    <property type="entry name" value="MS_channel_3rd"/>
    <property type="match status" value="1"/>
</dbReference>
<reference evidence="14" key="1">
    <citation type="submission" date="2023-08" db="EMBL/GenBank/DDBJ databases">
        <title>Rhodospirillaceae gen. nov., a novel taxon isolated from the Yangtze River Yuezi River estuary sludge.</title>
        <authorList>
            <person name="Ruan L."/>
        </authorList>
    </citation>
    <scope>NUCLEOTIDE SEQUENCE [LARGE SCALE GENOMIC DNA]</scope>
    <source>
        <strain evidence="14">R-7</strain>
    </source>
</reference>
<evidence type="ECO:0000259" key="10">
    <source>
        <dbReference type="Pfam" id="PF21082"/>
    </source>
</evidence>
<dbReference type="SUPFAM" id="SSF82861">
    <property type="entry name" value="Mechanosensitive channel protein MscS (YggB), transmembrane region"/>
    <property type="match status" value="1"/>
</dbReference>
<dbReference type="InterPro" id="IPR049142">
    <property type="entry name" value="MS_channel_1st"/>
</dbReference>
<protein>
    <submittedName>
        <fullName evidence="13">Mechanosensitive ion channel</fullName>
    </submittedName>
</protein>
<keyword evidence="4 8" id="KW-0812">Transmembrane</keyword>
<feature type="domain" description="Mechanosensitive ion channel MscS C-terminal" evidence="10">
    <location>
        <begin position="657"/>
        <end position="740"/>
    </location>
</feature>
<dbReference type="Gene3D" id="2.30.30.60">
    <property type="match status" value="1"/>
</dbReference>
<accession>A0ABU0YGW0</accession>